<name>A0A8B7BBL8_ORYAF</name>
<dbReference type="Proteomes" id="UP000694850">
    <property type="component" value="Unplaced"/>
</dbReference>
<dbReference type="Pfam" id="PF00956">
    <property type="entry name" value="NAP"/>
    <property type="match status" value="1"/>
</dbReference>
<dbReference type="SUPFAM" id="SSF143113">
    <property type="entry name" value="NAP-like"/>
    <property type="match status" value="1"/>
</dbReference>
<dbReference type="FunFam" id="1.20.5.1500:FF:000001">
    <property type="entry name" value="Nucleosome assembly protein 1-like 1"/>
    <property type="match status" value="1"/>
</dbReference>
<reference evidence="4" key="1">
    <citation type="submission" date="2025-08" db="UniProtKB">
        <authorList>
            <consortium name="RefSeq"/>
        </authorList>
    </citation>
    <scope>IDENTIFICATION</scope>
</reference>
<dbReference type="Gene3D" id="3.30.1120.90">
    <property type="entry name" value="Nucleosome assembly protein"/>
    <property type="match status" value="1"/>
</dbReference>
<dbReference type="GeneID" id="103212789"/>
<dbReference type="GO" id="GO:0005634">
    <property type="term" value="C:nucleus"/>
    <property type="evidence" value="ECO:0007669"/>
    <property type="project" value="InterPro"/>
</dbReference>
<comment type="similarity">
    <text evidence="1 2">Belongs to the nucleosome assembly protein (NAP) family.</text>
</comment>
<proteinExistence type="inferred from homology"/>
<protein>
    <submittedName>
        <fullName evidence="4">Nucleosome assembly protein 1-like 1</fullName>
    </submittedName>
</protein>
<dbReference type="OrthoDB" id="9806691at2759"/>
<dbReference type="GO" id="GO:0006334">
    <property type="term" value="P:nucleosome assembly"/>
    <property type="evidence" value="ECO:0007669"/>
    <property type="project" value="InterPro"/>
</dbReference>
<gene>
    <name evidence="4" type="primary">LOC103212789</name>
</gene>
<evidence type="ECO:0000313" key="3">
    <source>
        <dbReference type="Proteomes" id="UP000694850"/>
    </source>
</evidence>
<feature type="non-terminal residue" evidence="4">
    <location>
        <position position="198"/>
    </location>
</feature>
<organism evidence="3 4">
    <name type="scientific">Orycteropus afer afer</name>
    <dbReference type="NCBI Taxonomy" id="1230840"/>
    <lineage>
        <taxon>Eukaryota</taxon>
        <taxon>Metazoa</taxon>
        <taxon>Chordata</taxon>
        <taxon>Craniata</taxon>
        <taxon>Vertebrata</taxon>
        <taxon>Euteleostomi</taxon>
        <taxon>Mammalia</taxon>
        <taxon>Eutheria</taxon>
        <taxon>Afrotheria</taxon>
        <taxon>Tubulidentata</taxon>
        <taxon>Orycteropodidae</taxon>
        <taxon>Orycteropus</taxon>
    </lineage>
</organism>
<dbReference type="RefSeq" id="XP_007956922.1">
    <property type="nucleotide sequence ID" value="XM_007958731.1"/>
</dbReference>
<dbReference type="AlphaFoldDB" id="A0A8B7BBL8"/>
<keyword evidence="3" id="KW-1185">Reference proteome</keyword>
<dbReference type="InterPro" id="IPR037231">
    <property type="entry name" value="NAP-like_sf"/>
</dbReference>
<sequence>MPPTQAGYLQSLPQGVKRRVNALRNLQAEYAQIEAEFYKGIYHLELKYAAFSQPLFDKRSDIINAVYEPTEDECQWAVGVQEGVCEAMEREPEGKPHINGIPHFWLTAFKNIKVLCKLIRENDELVLEHLKDVNIKFSGVEEPMSFTVELVFKSNEYFFIEVLTKTYLMPSHPDDSDPFSSRVPEIIGSTGCAIDWKE</sequence>
<evidence type="ECO:0000256" key="2">
    <source>
        <dbReference type="RuleBase" id="RU003876"/>
    </source>
</evidence>
<accession>A0A8B7BBL8</accession>
<dbReference type="PANTHER" id="PTHR11875">
    <property type="entry name" value="TESTIS-SPECIFIC Y-ENCODED PROTEIN"/>
    <property type="match status" value="1"/>
</dbReference>
<dbReference type="Gene3D" id="1.20.5.1500">
    <property type="match status" value="1"/>
</dbReference>
<evidence type="ECO:0000256" key="1">
    <source>
        <dbReference type="ARBA" id="ARBA00009947"/>
    </source>
</evidence>
<evidence type="ECO:0000313" key="4">
    <source>
        <dbReference type="RefSeq" id="XP_007956922.1"/>
    </source>
</evidence>
<dbReference type="InterPro" id="IPR002164">
    <property type="entry name" value="NAP_family"/>
</dbReference>